<dbReference type="InParanoid" id="A0A804QN74"/>
<name>A0A804QN74_MAIZE</name>
<reference evidence="2" key="1">
    <citation type="journal article" date="2009" name="Science">
        <title>The B73 maize genome: complexity, diversity, and dynamics.</title>
        <authorList>
            <person name="Schnable P.S."/>
            <person name="Ware D."/>
            <person name="Fulton R.S."/>
            <person name="Stein J.C."/>
            <person name="Wei F."/>
            <person name="Pasternak S."/>
            <person name="Liang C."/>
            <person name="Zhang J."/>
            <person name="Fulton L."/>
            <person name="Graves T.A."/>
            <person name="Minx P."/>
            <person name="Reily A.D."/>
            <person name="Courtney L."/>
            <person name="Kruchowski S.S."/>
            <person name="Tomlinson C."/>
            <person name="Strong C."/>
            <person name="Delehaunty K."/>
            <person name="Fronick C."/>
            <person name="Courtney B."/>
            <person name="Rock S.M."/>
            <person name="Belter E."/>
            <person name="Du F."/>
            <person name="Kim K."/>
            <person name="Abbott R.M."/>
            <person name="Cotton M."/>
            <person name="Levy A."/>
            <person name="Marchetto P."/>
            <person name="Ochoa K."/>
            <person name="Jackson S.M."/>
            <person name="Gillam B."/>
            <person name="Chen W."/>
            <person name="Yan L."/>
            <person name="Higginbotham J."/>
            <person name="Cardenas M."/>
            <person name="Waligorski J."/>
            <person name="Applebaum E."/>
            <person name="Phelps L."/>
            <person name="Falcone J."/>
            <person name="Kanchi K."/>
            <person name="Thane T."/>
            <person name="Scimone A."/>
            <person name="Thane N."/>
            <person name="Henke J."/>
            <person name="Wang T."/>
            <person name="Ruppert J."/>
            <person name="Shah N."/>
            <person name="Rotter K."/>
            <person name="Hodges J."/>
            <person name="Ingenthron E."/>
            <person name="Cordes M."/>
            <person name="Kohlberg S."/>
            <person name="Sgro J."/>
            <person name="Delgado B."/>
            <person name="Mead K."/>
            <person name="Chinwalla A."/>
            <person name="Leonard S."/>
            <person name="Crouse K."/>
            <person name="Collura K."/>
            <person name="Kudrna D."/>
            <person name="Currie J."/>
            <person name="He R."/>
            <person name="Angelova A."/>
            <person name="Rajasekar S."/>
            <person name="Mueller T."/>
            <person name="Lomeli R."/>
            <person name="Scara G."/>
            <person name="Ko A."/>
            <person name="Delaney K."/>
            <person name="Wissotski M."/>
            <person name="Lopez G."/>
            <person name="Campos D."/>
            <person name="Braidotti M."/>
            <person name="Ashley E."/>
            <person name="Golser W."/>
            <person name="Kim H."/>
            <person name="Lee S."/>
            <person name="Lin J."/>
            <person name="Dujmic Z."/>
            <person name="Kim W."/>
            <person name="Talag J."/>
            <person name="Zuccolo A."/>
            <person name="Fan C."/>
            <person name="Sebastian A."/>
            <person name="Kramer M."/>
            <person name="Spiegel L."/>
            <person name="Nascimento L."/>
            <person name="Zutavern T."/>
            <person name="Miller B."/>
            <person name="Ambroise C."/>
            <person name="Muller S."/>
            <person name="Spooner W."/>
            <person name="Narechania A."/>
            <person name="Ren L."/>
            <person name="Wei S."/>
            <person name="Kumari S."/>
            <person name="Faga B."/>
            <person name="Levy M.J."/>
            <person name="McMahan L."/>
            <person name="Van Buren P."/>
            <person name="Vaughn M.W."/>
            <person name="Ying K."/>
            <person name="Yeh C.-T."/>
            <person name="Emrich S.J."/>
            <person name="Jia Y."/>
            <person name="Kalyanaraman A."/>
            <person name="Hsia A.-P."/>
            <person name="Barbazuk W.B."/>
            <person name="Baucom R.S."/>
            <person name="Brutnell T.P."/>
            <person name="Carpita N.C."/>
            <person name="Chaparro C."/>
            <person name="Chia J.-M."/>
            <person name="Deragon J.-M."/>
            <person name="Estill J.C."/>
            <person name="Fu Y."/>
            <person name="Jeddeloh J.A."/>
            <person name="Han Y."/>
            <person name="Lee H."/>
            <person name="Li P."/>
            <person name="Lisch D.R."/>
            <person name="Liu S."/>
            <person name="Liu Z."/>
            <person name="Nagel D.H."/>
            <person name="McCann M.C."/>
            <person name="SanMiguel P."/>
            <person name="Myers A.M."/>
            <person name="Nettleton D."/>
            <person name="Nguyen J."/>
            <person name="Penning B.W."/>
            <person name="Ponnala L."/>
            <person name="Schneider K.L."/>
            <person name="Schwartz D.C."/>
            <person name="Sharma A."/>
            <person name="Soderlund C."/>
            <person name="Springer N.M."/>
            <person name="Sun Q."/>
            <person name="Wang H."/>
            <person name="Waterman M."/>
            <person name="Westerman R."/>
            <person name="Wolfgruber T.K."/>
            <person name="Yang L."/>
            <person name="Yu Y."/>
            <person name="Zhang L."/>
            <person name="Zhou S."/>
            <person name="Zhu Q."/>
            <person name="Bennetzen J.L."/>
            <person name="Dawe R.K."/>
            <person name="Jiang J."/>
            <person name="Jiang N."/>
            <person name="Presting G.G."/>
            <person name="Wessler S.R."/>
            <person name="Aluru S."/>
            <person name="Martienssen R.A."/>
            <person name="Clifton S.W."/>
            <person name="McCombie W.R."/>
            <person name="Wing R.A."/>
            <person name="Wilson R.K."/>
        </authorList>
    </citation>
    <scope>NUCLEOTIDE SEQUENCE [LARGE SCALE GENOMIC DNA]</scope>
    <source>
        <strain evidence="2">cv. B73</strain>
    </source>
</reference>
<dbReference type="AlphaFoldDB" id="A0A804QN74"/>
<proteinExistence type="predicted"/>
<keyword evidence="2" id="KW-1185">Reference proteome</keyword>
<organism evidence="1 2">
    <name type="scientific">Zea mays</name>
    <name type="common">Maize</name>
    <dbReference type="NCBI Taxonomy" id="4577"/>
    <lineage>
        <taxon>Eukaryota</taxon>
        <taxon>Viridiplantae</taxon>
        <taxon>Streptophyta</taxon>
        <taxon>Embryophyta</taxon>
        <taxon>Tracheophyta</taxon>
        <taxon>Spermatophyta</taxon>
        <taxon>Magnoliopsida</taxon>
        <taxon>Liliopsida</taxon>
        <taxon>Poales</taxon>
        <taxon>Poaceae</taxon>
        <taxon>PACMAD clade</taxon>
        <taxon>Panicoideae</taxon>
        <taxon>Andropogonodae</taxon>
        <taxon>Andropogoneae</taxon>
        <taxon>Tripsacinae</taxon>
        <taxon>Zea</taxon>
    </lineage>
</organism>
<reference evidence="1" key="3">
    <citation type="submission" date="2021-05" db="UniProtKB">
        <authorList>
            <consortium name="EnsemblPlants"/>
        </authorList>
    </citation>
    <scope>IDENTIFICATION</scope>
    <source>
        <strain evidence="1">cv. B73</strain>
    </source>
</reference>
<dbReference type="Gene3D" id="3.40.50.300">
    <property type="entry name" value="P-loop containing nucleotide triphosphate hydrolases"/>
    <property type="match status" value="1"/>
</dbReference>
<dbReference type="InterPro" id="IPR027417">
    <property type="entry name" value="P-loop_NTPase"/>
</dbReference>
<dbReference type="SUPFAM" id="SSF52540">
    <property type="entry name" value="P-loop containing nucleoside triphosphate hydrolases"/>
    <property type="match status" value="1"/>
</dbReference>
<evidence type="ECO:0000313" key="1">
    <source>
        <dbReference type="EnsemblPlants" id="Zm00001eb343320_P001"/>
    </source>
</evidence>
<dbReference type="Proteomes" id="UP000007305">
    <property type="component" value="Chromosome 8"/>
</dbReference>
<protein>
    <submittedName>
        <fullName evidence="1">Uncharacterized protein</fullName>
    </submittedName>
</protein>
<dbReference type="Gramene" id="Zm00001eb343320_T001">
    <property type="protein sequence ID" value="Zm00001eb343320_P001"/>
    <property type="gene ID" value="Zm00001eb343320"/>
</dbReference>
<accession>A0A804QN74</accession>
<dbReference type="EnsemblPlants" id="Zm00001eb343320_T001">
    <property type="protein sequence ID" value="Zm00001eb343320_P001"/>
    <property type="gene ID" value="Zm00001eb343320"/>
</dbReference>
<evidence type="ECO:0000313" key="2">
    <source>
        <dbReference type="Proteomes" id="UP000007305"/>
    </source>
</evidence>
<sequence length="131" mass="15088">MVLQLVNGGKLFDGITLGYVIGGNNMRSDANHLTEGINILIATLDRLLDHLQNTGSFKYKELKSTKKVSRRYPKIEKSQATRKRRRAFFKIKIMSALPFLMDASRDYTKMIFRGFREPCKIPLVYFKIGVQ</sequence>
<reference evidence="1" key="2">
    <citation type="submission" date="2019-07" db="EMBL/GenBank/DDBJ databases">
        <authorList>
            <person name="Seetharam A."/>
            <person name="Woodhouse M."/>
            <person name="Cannon E."/>
        </authorList>
    </citation>
    <scope>NUCLEOTIDE SEQUENCE [LARGE SCALE GENOMIC DNA]</scope>
    <source>
        <strain evidence="1">cv. B73</strain>
    </source>
</reference>